<proteinExistence type="predicted"/>
<protein>
    <recommendedName>
        <fullName evidence="3">DUF2249 domain-containing protein</fullName>
    </recommendedName>
</protein>
<dbReference type="Proteomes" id="UP000594749">
    <property type="component" value="Chromosome"/>
</dbReference>
<evidence type="ECO:0008006" key="3">
    <source>
        <dbReference type="Google" id="ProtNLM"/>
    </source>
</evidence>
<gene>
    <name evidence="1" type="ORF">IMC76_06080</name>
</gene>
<dbReference type="OrthoDB" id="14666at2"/>
<dbReference type="RefSeq" id="WP_025803246.1">
    <property type="nucleotide sequence ID" value="NZ_CP053842.1"/>
</dbReference>
<evidence type="ECO:0000313" key="1">
    <source>
        <dbReference type="EMBL" id="QOQ86785.1"/>
    </source>
</evidence>
<keyword evidence="2" id="KW-1185">Reference proteome</keyword>
<name>A0A7M1LH12_9BACT</name>
<dbReference type="AlphaFoldDB" id="A0A7M1LH12"/>
<evidence type="ECO:0000313" key="2">
    <source>
        <dbReference type="Proteomes" id="UP000594749"/>
    </source>
</evidence>
<accession>A0A7M1LH12</accession>
<dbReference type="EMBL" id="CP063078">
    <property type="protein sequence ID" value="QOQ86785.1"/>
    <property type="molecule type" value="Genomic_DNA"/>
</dbReference>
<reference evidence="1 2" key="1">
    <citation type="submission" date="2020-10" db="EMBL/GenBank/DDBJ databases">
        <title>Campylobacter and Helicobacter PacBio genomes.</title>
        <authorList>
            <person name="Lane C."/>
        </authorList>
    </citation>
    <scope>NUCLEOTIDE SEQUENCE [LARGE SCALE GENOMIC DNA]</scope>
    <source>
        <strain evidence="1 2">2016D-0077</strain>
    </source>
</reference>
<sequence length="109" mass="12384">MKNHFDGWEKFSVDDATVDFYKKDKFIGFDSSKCVPPEPMVNAIIALKFLPDRARKVIMINHKFPIGLIKKIENSVNYEKTDLENGLVKLEFSLKDGMSLGDIKADCKG</sequence>
<organism evidence="1 2">
    <name type="scientific">Campylobacter corcagiensis</name>
    <dbReference type="NCBI Taxonomy" id="1448857"/>
    <lineage>
        <taxon>Bacteria</taxon>
        <taxon>Pseudomonadati</taxon>
        <taxon>Campylobacterota</taxon>
        <taxon>Epsilonproteobacteria</taxon>
        <taxon>Campylobacterales</taxon>
        <taxon>Campylobacteraceae</taxon>
        <taxon>Campylobacter</taxon>
    </lineage>
</organism>